<proteinExistence type="predicted"/>
<feature type="compositionally biased region" description="Low complexity" evidence="1">
    <location>
        <begin position="224"/>
        <end position="243"/>
    </location>
</feature>
<dbReference type="EMBL" id="JAUIZM010000008">
    <property type="protein sequence ID" value="KAK1371138.1"/>
    <property type="molecule type" value="Genomic_DNA"/>
</dbReference>
<organism evidence="4 6">
    <name type="scientific">Heracleum sosnowskyi</name>
    <dbReference type="NCBI Taxonomy" id="360622"/>
    <lineage>
        <taxon>Eukaryota</taxon>
        <taxon>Viridiplantae</taxon>
        <taxon>Streptophyta</taxon>
        <taxon>Embryophyta</taxon>
        <taxon>Tracheophyta</taxon>
        <taxon>Spermatophyta</taxon>
        <taxon>Magnoliopsida</taxon>
        <taxon>eudicotyledons</taxon>
        <taxon>Gunneridae</taxon>
        <taxon>Pentapetalae</taxon>
        <taxon>asterids</taxon>
        <taxon>campanulids</taxon>
        <taxon>Apiales</taxon>
        <taxon>Apiaceae</taxon>
        <taxon>Apioideae</taxon>
        <taxon>apioid superclade</taxon>
        <taxon>Tordylieae</taxon>
        <taxon>Tordyliinae</taxon>
        <taxon>Heracleum</taxon>
    </lineage>
</organism>
<feature type="transmembrane region" description="Helical" evidence="2">
    <location>
        <begin position="143"/>
        <end position="162"/>
    </location>
</feature>
<evidence type="ECO:0000313" key="4">
    <source>
        <dbReference type="EMBL" id="KAK1371138.1"/>
    </source>
</evidence>
<keyword evidence="6" id="KW-1185">Reference proteome</keyword>
<evidence type="ECO:0000313" key="3">
    <source>
        <dbReference type="EMBL" id="KAK1371134.1"/>
    </source>
</evidence>
<reference evidence="4" key="2">
    <citation type="submission" date="2023-05" db="EMBL/GenBank/DDBJ databases">
        <authorList>
            <person name="Schelkunov M.I."/>
        </authorList>
    </citation>
    <scope>NUCLEOTIDE SEQUENCE</scope>
    <source>
        <strain evidence="4">Hsosn_3</strain>
        <tissue evidence="4">Leaf</tissue>
    </source>
</reference>
<dbReference type="EMBL" id="JAUIZM010000008">
    <property type="protein sequence ID" value="KAK1371134.1"/>
    <property type="molecule type" value="Genomic_DNA"/>
</dbReference>
<dbReference type="EMBL" id="JAUIZM010000008">
    <property type="protein sequence ID" value="KAK1371142.1"/>
    <property type="molecule type" value="Genomic_DNA"/>
</dbReference>
<reference evidence="4" key="1">
    <citation type="submission" date="2023-02" db="EMBL/GenBank/DDBJ databases">
        <title>Genome of toxic invasive species Heracleum sosnowskyi carries increased number of genes despite the absence of recent whole-genome duplications.</title>
        <authorList>
            <person name="Schelkunov M."/>
            <person name="Shtratnikova V."/>
            <person name="Makarenko M."/>
            <person name="Klepikova A."/>
            <person name="Omelchenko D."/>
            <person name="Novikova G."/>
            <person name="Obukhova E."/>
            <person name="Bogdanov V."/>
            <person name="Penin A."/>
            <person name="Logacheva M."/>
        </authorList>
    </citation>
    <scope>NUCLEOTIDE SEQUENCE</scope>
    <source>
        <strain evidence="4">Hsosn_3</strain>
        <tissue evidence="4">Leaf</tissue>
    </source>
</reference>
<keyword evidence="2" id="KW-0472">Membrane</keyword>
<gene>
    <name evidence="3" type="ORF">POM88_037226</name>
    <name evidence="4" type="ORF">POM88_037230</name>
    <name evidence="5" type="ORF">POM88_037234</name>
</gene>
<protein>
    <submittedName>
        <fullName evidence="4">Uncharacterized protein</fullName>
    </submittedName>
</protein>
<accession>A0AAD8HQQ0</accession>
<evidence type="ECO:0000313" key="6">
    <source>
        <dbReference type="Proteomes" id="UP001237642"/>
    </source>
</evidence>
<name>A0AAD8HQQ0_9APIA</name>
<feature type="region of interest" description="Disordered" evidence="1">
    <location>
        <begin position="211"/>
        <end position="269"/>
    </location>
</feature>
<dbReference type="Proteomes" id="UP001237642">
    <property type="component" value="Unassembled WGS sequence"/>
</dbReference>
<evidence type="ECO:0000256" key="1">
    <source>
        <dbReference type="SAM" id="MobiDB-lite"/>
    </source>
</evidence>
<sequence>MVFCHKVPLVLSLVYRLHFENLDRALIIVLVVFALRPQACDFAVVHYICSLYMQFGGGVAVFGVSLLVCSVAFTVQDVALWICWSTGSSDDFYAISRGFPVWVSACILSNSKAMSPQQFLFIIRESCYKLLLHLFFNQASGLLLLYFIGLMELLFVAACITLPSHTAGLHHLSPIKYAEAAEKCLAEYGVDRPTMGDVLWNLEHALQLQEASLKGKSEEENNGAATAASPATATPVPTTATTPDNRPTPSPQQPKNQAEAQVIDEHSGTAMFKQFAELNGR</sequence>
<dbReference type="AlphaFoldDB" id="A0AAD8HQQ0"/>
<comment type="caution">
    <text evidence="4">The sequence shown here is derived from an EMBL/GenBank/DDBJ whole genome shotgun (WGS) entry which is preliminary data.</text>
</comment>
<keyword evidence="2" id="KW-0812">Transmembrane</keyword>
<keyword evidence="2" id="KW-1133">Transmembrane helix</keyword>
<evidence type="ECO:0000313" key="5">
    <source>
        <dbReference type="EMBL" id="KAK1371142.1"/>
    </source>
</evidence>
<evidence type="ECO:0000256" key="2">
    <source>
        <dbReference type="SAM" id="Phobius"/>
    </source>
</evidence>
<feature type="transmembrane region" description="Helical" evidence="2">
    <location>
        <begin position="55"/>
        <end position="75"/>
    </location>
</feature>